<evidence type="ECO:0000256" key="1">
    <source>
        <dbReference type="SAM" id="Phobius"/>
    </source>
</evidence>
<keyword evidence="1" id="KW-0812">Transmembrane</keyword>
<keyword evidence="1" id="KW-1133">Transmembrane helix</keyword>
<evidence type="ECO:0000313" key="2">
    <source>
        <dbReference type="EMBL" id="MPM69997.1"/>
    </source>
</evidence>
<feature type="transmembrane region" description="Helical" evidence="1">
    <location>
        <begin position="52"/>
        <end position="75"/>
    </location>
</feature>
<name>A0A645BXU1_9ZZZZ</name>
<keyword evidence="1" id="KW-0472">Membrane</keyword>
<protein>
    <submittedName>
        <fullName evidence="2">Uncharacterized protein</fullName>
    </submittedName>
</protein>
<organism evidence="2">
    <name type="scientific">bioreactor metagenome</name>
    <dbReference type="NCBI Taxonomy" id="1076179"/>
    <lineage>
        <taxon>unclassified sequences</taxon>
        <taxon>metagenomes</taxon>
        <taxon>ecological metagenomes</taxon>
    </lineage>
</organism>
<dbReference type="AlphaFoldDB" id="A0A645BXU1"/>
<reference evidence="2" key="1">
    <citation type="submission" date="2019-08" db="EMBL/GenBank/DDBJ databases">
        <authorList>
            <person name="Kucharzyk K."/>
            <person name="Murdoch R.W."/>
            <person name="Higgins S."/>
            <person name="Loffler F."/>
        </authorList>
    </citation>
    <scope>NUCLEOTIDE SEQUENCE</scope>
</reference>
<comment type="caution">
    <text evidence="2">The sequence shown here is derived from an EMBL/GenBank/DDBJ whole genome shotgun (WGS) entry which is preliminary data.</text>
</comment>
<accession>A0A645BXU1</accession>
<proteinExistence type="predicted"/>
<dbReference type="EMBL" id="VSSQ01023206">
    <property type="protein sequence ID" value="MPM69997.1"/>
    <property type="molecule type" value="Genomic_DNA"/>
</dbReference>
<sequence>MPNTNLEDVSDWLTKIIIGVTLTQLTKIPGYLQGMADYIVINSNCNTLNCPFAGPVIISLFIYFFIAGFVSGYYYTRLFLPNLFSVMEENSILRAEMAIWREGGEKILLTDKEKKILQMIKAQDNVFTGFHRLDHQEKAALNVLLAKGIVEVISGDHPLRRGSFRIADEDVLQSLK</sequence>
<gene>
    <name evidence="2" type="ORF">SDC9_116945</name>
</gene>